<dbReference type="PANTHER" id="PTHR40459:SF1">
    <property type="entry name" value="CONSERVED HYPOTHETICAL ALANINE AND LEUCINE RICH PROTEIN"/>
    <property type="match status" value="1"/>
</dbReference>
<evidence type="ECO:0000313" key="3">
    <source>
        <dbReference type="EMBL" id="ANH81012.1"/>
    </source>
</evidence>
<dbReference type="InterPro" id="IPR008927">
    <property type="entry name" value="6-PGluconate_DH-like_C_sf"/>
</dbReference>
<dbReference type="Proteomes" id="UP000077667">
    <property type="component" value="Chromosome"/>
</dbReference>
<dbReference type="SUPFAM" id="SSF51735">
    <property type="entry name" value="NAD(P)-binding Rossmann-fold domains"/>
    <property type="match status" value="1"/>
</dbReference>
<name>A0A1A9I2V7_9BACT</name>
<dbReference type="KEGG" id="nia:A8C56_08500"/>
<evidence type="ECO:0000259" key="2">
    <source>
        <dbReference type="Pfam" id="PF10728"/>
    </source>
</evidence>
<dbReference type="InterPro" id="IPR028939">
    <property type="entry name" value="P5C_Rdtase_cat_N"/>
</dbReference>
<evidence type="ECO:0008006" key="5">
    <source>
        <dbReference type="Google" id="ProtNLM"/>
    </source>
</evidence>
<organism evidence="3 4">
    <name type="scientific">Niabella ginsenosidivorans</name>
    <dbReference type="NCBI Taxonomy" id="1176587"/>
    <lineage>
        <taxon>Bacteria</taxon>
        <taxon>Pseudomonadati</taxon>
        <taxon>Bacteroidota</taxon>
        <taxon>Chitinophagia</taxon>
        <taxon>Chitinophagales</taxon>
        <taxon>Chitinophagaceae</taxon>
        <taxon>Niabella</taxon>
    </lineage>
</organism>
<dbReference type="Gene3D" id="3.40.50.720">
    <property type="entry name" value="NAD(P)-binding Rossmann-like Domain"/>
    <property type="match status" value="1"/>
</dbReference>
<protein>
    <recommendedName>
        <fullName evidence="5">DUF2520 domain-containing protein</fullName>
    </recommendedName>
</protein>
<dbReference type="SUPFAM" id="SSF48179">
    <property type="entry name" value="6-phosphogluconate dehydrogenase C-terminal domain-like"/>
    <property type="match status" value="1"/>
</dbReference>
<evidence type="ECO:0000313" key="4">
    <source>
        <dbReference type="Proteomes" id="UP000077667"/>
    </source>
</evidence>
<dbReference type="InterPro" id="IPR037108">
    <property type="entry name" value="TM1727-like_C_sf"/>
</dbReference>
<dbReference type="RefSeq" id="WP_067754500.1">
    <property type="nucleotide sequence ID" value="NZ_CP015772.1"/>
</dbReference>
<dbReference type="InterPro" id="IPR018931">
    <property type="entry name" value="DUF2520"/>
</dbReference>
<evidence type="ECO:0000259" key="1">
    <source>
        <dbReference type="Pfam" id="PF03807"/>
    </source>
</evidence>
<proteinExistence type="predicted"/>
<dbReference type="AlphaFoldDB" id="A0A1A9I2V7"/>
<dbReference type="Pfam" id="PF03807">
    <property type="entry name" value="F420_oxidored"/>
    <property type="match status" value="1"/>
</dbReference>
<dbReference type="PANTHER" id="PTHR40459">
    <property type="entry name" value="CONSERVED HYPOTHETICAL ALANINE AND LEUCINE RICH PROTEIN"/>
    <property type="match status" value="1"/>
</dbReference>
<reference evidence="3 4" key="1">
    <citation type="submission" date="2016-05" db="EMBL/GenBank/DDBJ databases">
        <title>Niabella ginsenosidivorans BS26 whole genome sequencing.</title>
        <authorList>
            <person name="Im W.T."/>
            <person name="Siddiqi M.Z."/>
        </authorList>
    </citation>
    <scope>NUCLEOTIDE SEQUENCE [LARGE SCALE GENOMIC DNA]</scope>
    <source>
        <strain evidence="3 4">BS26</strain>
    </source>
</reference>
<dbReference type="OrthoDB" id="9810755at2"/>
<dbReference type="Pfam" id="PF10728">
    <property type="entry name" value="DUF2520"/>
    <property type="match status" value="1"/>
</dbReference>
<dbReference type="Gene3D" id="1.10.1040.20">
    <property type="entry name" value="ProC-like, C-terminal domain"/>
    <property type="match status" value="1"/>
</dbReference>
<feature type="domain" description="Pyrroline-5-carboxylate reductase catalytic N-terminal" evidence="1">
    <location>
        <begin position="2"/>
        <end position="89"/>
    </location>
</feature>
<keyword evidence="4" id="KW-1185">Reference proteome</keyword>
<accession>A0A1A9I2V7</accession>
<feature type="domain" description="DUF2520" evidence="2">
    <location>
        <begin position="127"/>
        <end position="247"/>
    </location>
</feature>
<gene>
    <name evidence="3" type="ORF">A8C56_08500</name>
</gene>
<dbReference type="STRING" id="1176587.A8C56_08500"/>
<dbReference type="InterPro" id="IPR036291">
    <property type="entry name" value="NAD(P)-bd_dom_sf"/>
</dbReference>
<dbReference type="EMBL" id="CP015772">
    <property type="protein sequence ID" value="ANH81012.1"/>
    <property type="molecule type" value="Genomic_DNA"/>
</dbReference>
<sequence length="252" mass="27727">MKIVIIGTGNVAAVLGRKLIKAHHEIIQVYGRNATAASELAYEWNTRSVNYASLISKEADFYLIAVADSAITVIAADLQLKNKIVAHTAAAVPMEVLKNVSENYGVLYPLQSLRKQQHSLPALAIYTEASNAYTQKILDHLAASVSDIPVHTAGIDKRTQLHVAAVFVNNFTNYLFDLAAAFCKKEGIDFKELLPLVKNTADRLETEAPGDLQTGPAVRKDLETINRHKALLKDYPEQLAVYDFLTTALMNH</sequence>